<organism evidence="1 2">
    <name type="scientific">Phytophthora infestans</name>
    <name type="common">Potato late blight agent</name>
    <name type="synonym">Botrytis infestans</name>
    <dbReference type="NCBI Taxonomy" id="4787"/>
    <lineage>
        <taxon>Eukaryota</taxon>
        <taxon>Sar</taxon>
        <taxon>Stramenopiles</taxon>
        <taxon>Oomycota</taxon>
        <taxon>Peronosporomycetes</taxon>
        <taxon>Peronosporales</taxon>
        <taxon>Peronosporaceae</taxon>
        <taxon>Phytophthora</taxon>
    </lineage>
</organism>
<dbReference type="EMBL" id="JAACNO010002377">
    <property type="protein sequence ID" value="KAF4133480.1"/>
    <property type="molecule type" value="Genomic_DNA"/>
</dbReference>
<accession>A0A8S9TYF6</accession>
<dbReference type="Proteomes" id="UP000704712">
    <property type="component" value="Unassembled WGS sequence"/>
</dbReference>
<evidence type="ECO:0000313" key="1">
    <source>
        <dbReference type="EMBL" id="KAF4133480.1"/>
    </source>
</evidence>
<sequence>MKMSNFPCLYLTLVAWSADGPDAVRRVLLSLLGKICADNSADGCTDFEVLKMRRMGKPFISKRFIKVLMRSPVGQNDDDDDDLSLGMK</sequence>
<evidence type="ECO:0000313" key="2">
    <source>
        <dbReference type="Proteomes" id="UP000704712"/>
    </source>
</evidence>
<name>A0A8S9TYF6_PHYIN</name>
<reference evidence="1" key="1">
    <citation type="submission" date="2020-03" db="EMBL/GenBank/DDBJ databases">
        <title>Hybrid Assembly of Korean Phytophthora infestans isolates.</title>
        <authorList>
            <person name="Prokchorchik M."/>
            <person name="Lee Y."/>
            <person name="Seo J."/>
            <person name="Cho J.-H."/>
            <person name="Park Y.-E."/>
            <person name="Jang D.-C."/>
            <person name="Im J.-S."/>
            <person name="Choi J.-G."/>
            <person name="Park H.-J."/>
            <person name="Lee G.-B."/>
            <person name="Lee Y.-G."/>
            <person name="Hong S.-Y."/>
            <person name="Cho K."/>
            <person name="Sohn K.H."/>
        </authorList>
    </citation>
    <scope>NUCLEOTIDE SEQUENCE</scope>
    <source>
        <strain evidence="1">KR_2_A2</strain>
    </source>
</reference>
<comment type="caution">
    <text evidence="1">The sequence shown here is derived from an EMBL/GenBank/DDBJ whole genome shotgun (WGS) entry which is preliminary data.</text>
</comment>
<gene>
    <name evidence="1" type="ORF">GN958_ATG17332</name>
</gene>
<dbReference type="AlphaFoldDB" id="A0A8S9TYF6"/>
<proteinExistence type="predicted"/>
<protein>
    <submittedName>
        <fullName evidence="1">Uncharacterized protein</fullName>
    </submittedName>
</protein>